<proteinExistence type="predicted"/>
<keyword evidence="1" id="KW-0175">Coiled coil</keyword>
<evidence type="ECO:0008006" key="4">
    <source>
        <dbReference type="Google" id="ProtNLM"/>
    </source>
</evidence>
<dbReference type="Proteomes" id="UP000034410">
    <property type="component" value="Chromosome"/>
</dbReference>
<organism evidence="2 3">
    <name type="scientific">Sedimenticola thiotaurini</name>
    <dbReference type="NCBI Taxonomy" id="1543721"/>
    <lineage>
        <taxon>Bacteria</taxon>
        <taxon>Pseudomonadati</taxon>
        <taxon>Pseudomonadota</taxon>
        <taxon>Gammaproteobacteria</taxon>
        <taxon>Chromatiales</taxon>
        <taxon>Sedimenticolaceae</taxon>
        <taxon>Sedimenticola</taxon>
    </lineage>
</organism>
<keyword evidence="3" id="KW-1185">Reference proteome</keyword>
<reference evidence="2 3" key="1">
    <citation type="journal article" date="2015" name="Genome Announc.">
        <title>Complete Genome Sequence of Sedimenticola thiotaurini Strain SIP-G1, a Polyphosphate- and Polyhydroxyalkanoate-Accumulating Sulfur-Oxidizing Gammaproteobacterium Isolated from Salt Marsh Sediments.</title>
        <authorList>
            <person name="Flood B.E."/>
            <person name="Jones D.S."/>
            <person name="Bailey J.V."/>
        </authorList>
    </citation>
    <scope>NUCLEOTIDE SEQUENCE [LARGE SCALE GENOMIC DNA]</scope>
    <source>
        <strain evidence="2 3">SIP-G1</strain>
    </source>
</reference>
<feature type="coiled-coil region" evidence="1">
    <location>
        <begin position="36"/>
        <end position="63"/>
    </location>
</feature>
<dbReference type="EMBL" id="CP011412">
    <property type="protein sequence ID" value="AKH20916.1"/>
    <property type="molecule type" value="Genomic_DNA"/>
</dbReference>
<name>A0A0F7JWM1_9GAMM</name>
<protein>
    <recommendedName>
        <fullName evidence="4">Zinc ribbon-containing protein</fullName>
    </recommendedName>
</protein>
<accession>A0A0F7JWM1</accession>
<dbReference type="InterPro" id="IPR009912">
    <property type="entry name" value="DUF1451"/>
</dbReference>
<evidence type="ECO:0000313" key="2">
    <source>
        <dbReference type="EMBL" id="AKH20916.1"/>
    </source>
</evidence>
<dbReference type="RefSeq" id="WP_046859845.1">
    <property type="nucleotide sequence ID" value="NZ_CP011412.1"/>
</dbReference>
<dbReference type="OrthoDB" id="3174978at2"/>
<evidence type="ECO:0000313" key="3">
    <source>
        <dbReference type="Proteomes" id="UP000034410"/>
    </source>
</evidence>
<dbReference type="AlphaFoldDB" id="A0A0F7JWM1"/>
<gene>
    <name evidence="2" type="ORF">AAY24_11815</name>
</gene>
<dbReference type="KEGG" id="seds:AAY24_11815"/>
<sequence>MSDKEEKDPVERMVDAYERMLEYVDEVISKAEKTTLPTLKKSLETAREKAVELNELTREEAEKIAAYVERDMKDAAHYLTETGDEFRDWFKFDVQLIEGRLMELFASVADRTRLELERFATQASEAAVYRTGEITGPGTLVCDQCGKELHFHKAGRIPPCAKCHGTTYHRGSSKAD</sequence>
<dbReference type="Pfam" id="PF07295">
    <property type="entry name" value="DUF1451"/>
    <property type="match status" value="1"/>
</dbReference>
<evidence type="ECO:0000256" key="1">
    <source>
        <dbReference type="SAM" id="Coils"/>
    </source>
</evidence>